<evidence type="ECO:0000256" key="7">
    <source>
        <dbReference type="SAM" id="Phobius"/>
    </source>
</evidence>
<feature type="transmembrane region" description="Helical" evidence="7">
    <location>
        <begin position="61"/>
        <end position="81"/>
    </location>
</feature>
<keyword evidence="5 7" id="KW-1133">Transmembrane helix</keyword>
<dbReference type="CDD" id="cd06261">
    <property type="entry name" value="TM_PBP2"/>
    <property type="match status" value="1"/>
</dbReference>
<feature type="transmembrane region" description="Helical" evidence="7">
    <location>
        <begin position="120"/>
        <end position="139"/>
    </location>
</feature>
<evidence type="ECO:0000259" key="8">
    <source>
        <dbReference type="PROSITE" id="PS50928"/>
    </source>
</evidence>
<protein>
    <submittedName>
        <fullName evidence="9">Hydroxymethylpyrimidine ABC transporter,transmembrane component</fullName>
    </submittedName>
</protein>
<comment type="subcellular location">
    <subcellularLocation>
        <location evidence="1">Cell membrane</location>
        <topology evidence="1">Multi-pass membrane protein</topology>
    </subcellularLocation>
</comment>
<dbReference type="GO" id="GO:0005886">
    <property type="term" value="C:plasma membrane"/>
    <property type="evidence" value="ECO:0007669"/>
    <property type="project" value="UniProtKB-SubCell"/>
</dbReference>
<keyword evidence="6 7" id="KW-0472">Membrane</keyword>
<dbReference type="SUPFAM" id="SSF161098">
    <property type="entry name" value="MetI-like"/>
    <property type="match status" value="1"/>
</dbReference>
<evidence type="ECO:0000313" key="9">
    <source>
        <dbReference type="EMBL" id="CUS55037.1"/>
    </source>
</evidence>
<evidence type="ECO:0000256" key="2">
    <source>
        <dbReference type="ARBA" id="ARBA00022448"/>
    </source>
</evidence>
<dbReference type="PANTHER" id="PTHR30151:SF20">
    <property type="entry name" value="ABC TRANSPORTER PERMEASE PROTEIN HI_0355-RELATED"/>
    <property type="match status" value="1"/>
</dbReference>
<gene>
    <name evidence="9" type="ORF">MGWOODY_XGa2105</name>
</gene>
<dbReference type="EMBL" id="CZRL01000120">
    <property type="protein sequence ID" value="CUS55037.1"/>
    <property type="molecule type" value="Genomic_DNA"/>
</dbReference>
<evidence type="ECO:0000256" key="1">
    <source>
        <dbReference type="ARBA" id="ARBA00004651"/>
    </source>
</evidence>
<dbReference type="PROSITE" id="PS50928">
    <property type="entry name" value="ABC_TM1"/>
    <property type="match status" value="1"/>
</dbReference>
<keyword evidence="3" id="KW-1003">Cell membrane</keyword>
<name>A0A160TX18_9ZZZZ</name>
<reference evidence="9" key="1">
    <citation type="submission" date="2015-10" db="EMBL/GenBank/DDBJ databases">
        <authorList>
            <person name="Gilbert D.G."/>
        </authorList>
    </citation>
    <scope>NUCLEOTIDE SEQUENCE</scope>
</reference>
<feature type="domain" description="ABC transmembrane type-1" evidence="8">
    <location>
        <begin position="50"/>
        <end position="234"/>
    </location>
</feature>
<dbReference type="InterPro" id="IPR000515">
    <property type="entry name" value="MetI-like"/>
</dbReference>
<proteinExistence type="predicted"/>
<evidence type="ECO:0000256" key="6">
    <source>
        <dbReference type="ARBA" id="ARBA00023136"/>
    </source>
</evidence>
<evidence type="ECO:0000256" key="3">
    <source>
        <dbReference type="ARBA" id="ARBA00022475"/>
    </source>
</evidence>
<evidence type="ECO:0000256" key="4">
    <source>
        <dbReference type="ARBA" id="ARBA00022692"/>
    </source>
</evidence>
<dbReference type="Gene3D" id="1.10.3720.10">
    <property type="entry name" value="MetI-like"/>
    <property type="match status" value="1"/>
</dbReference>
<dbReference type="Pfam" id="PF00528">
    <property type="entry name" value="BPD_transp_1"/>
    <property type="match status" value="1"/>
</dbReference>
<sequence length="248" mass="26593">MTKRLRDFLVVAAVALGAWELLVRATGVPPYILPSPLRVASAAIEYAELIGEHTLVTLVEVLVGLLLGTVLGVCTSLFLVVSGYARRLLLPLMLFSQTVPIFALAPLLTLWLGYGMGSKIAMTLLIIYFPVASTFYDGLRNTPRGYLDLALTMNASASRTLFQIQVPAALPSLASGLRLAAVYAPIGAVIGEWVGASRGLGYLMLLANGRVKIDLMFAALFALAALTITLHTLVNHVGRRLTRWSLGS</sequence>
<feature type="transmembrane region" description="Helical" evidence="7">
    <location>
        <begin position="177"/>
        <end position="195"/>
    </location>
</feature>
<keyword evidence="2" id="KW-0813">Transport</keyword>
<evidence type="ECO:0000256" key="5">
    <source>
        <dbReference type="ARBA" id="ARBA00022989"/>
    </source>
</evidence>
<accession>A0A160TX18</accession>
<dbReference type="GO" id="GO:0055085">
    <property type="term" value="P:transmembrane transport"/>
    <property type="evidence" value="ECO:0007669"/>
    <property type="project" value="InterPro"/>
</dbReference>
<dbReference type="AlphaFoldDB" id="A0A160TX18"/>
<dbReference type="PANTHER" id="PTHR30151">
    <property type="entry name" value="ALKANE SULFONATE ABC TRANSPORTER-RELATED, MEMBRANE SUBUNIT"/>
    <property type="match status" value="1"/>
</dbReference>
<keyword evidence="4 7" id="KW-0812">Transmembrane</keyword>
<feature type="transmembrane region" description="Helical" evidence="7">
    <location>
        <begin position="88"/>
        <end position="114"/>
    </location>
</feature>
<dbReference type="InterPro" id="IPR035906">
    <property type="entry name" value="MetI-like_sf"/>
</dbReference>
<feature type="transmembrane region" description="Helical" evidence="7">
    <location>
        <begin position="215"/>
        <end position="234"/>
    </location>
</feature>
<organism evidence="9">
    <name type="scientific">hydrothermal vent metagenome</name>
    <dbReference type="NCBI Taxonomy" id="652676"/>
    <lineage>
        <taxon>unclassified sequences</taxon>
        <taxon>metagenomes</taxon>
        <taxon>ecological metagenomes</taxon>
    </lineage>
</organism>